<evidence type="ECO:0000313" key="3">
    <source>
        <dbReference type="Proteomes" id="UP000215196"/>
    </source>
</evidence>
<evidence type="ECO:0000256" key="1">
    <source>
        <dbReference type="SAM" id="Phobius"/>
    </source>
</evidence>
<keyword evidence="1" id="KW-0812">Transmembrane</keyword>
<feature type="transmembrane region" description="Helical" evidence="1">
    <location>
        <begin position="123"/>
        <end position="140"/>
    </location>
</feature>
<dbReference type="Proteomes" id="UP000215196">
    <property type="component" value="Chromosome 1"/>
</dbReference>
<dbReference type="InterPro" id="IPR007437">
    <property type="entry name" value="DUF486"/>
</dbReference>
<organism evidence="2 3">
    <name type="scientific">Chryseobacterium taklimakanense</name>
    <dbReference type="NCBI Taxonomy" id="536441"/>
    <lineage>
        <taxon>Bacteria</taxon>
        <taxon>Pseudomonadati</taxon>
        <taxon>Bacteroidota</taxon>
        <taxon>Flavobacteriia</taxon>
        <taxon>Flavobacteriales</taxon>
        <taxon>Weeksellaceae</taxon>
        <taxon>Chryseobacterium group</taxon>
        <taxon>Chryseobacterium</taxon>
    </lineage>
</organism>
<dbReference type="AlphaFoldDB" id="A0A239XUS3"/>
<keyword evidence="1" id="KW-1133">Transmembrane helix</keyword>
<keyword evidence="3" id="KW-1185">Reference proteome</keyword>
<dbReference type="EMBL" id="LT906465">
    <property type="protein sequence ID" value="SNV50565.1"/>
    <property type="molecule type" value="Genomic_DNA"/>
</dbReference>
<dbReference type="PIRSF" id="PIRSF021239">
    <property type="entry name" value="UCP021239"/>
    <property type="match status" value="1"/>
</dbReference>
<keyword evidence="1" id="KW-0472">Membrane</keyword>
<dbReference type="Pfam" id="PF04342">
    <property type="entry name" value="DMT_6"/>
    <property type="match status" value="1"/>
</dbReference>
<proteinExistence type="predicted"/>
<dbReference type="KEGG" id="ctak:4412677_02412"/>
<sequence length="142" mass="16175">MNSLHISGAISYHCRNISTMGKAVFTIVFLLISNIFMTLAWYGHLKMEEMGWLKKTSLFVIILISWGLAFFEYIFQVPANKIGFVDNGGPFSLFQLKVIQEVITLVVFTAFAVVAFKNFELKLNHLYAGICLVMAVYFAFRK</sequence>
<feature type="transmembrane region" description="Helical" evidence="1">
    <location>
        <begin position="98"/>
        <end position="116"/>
    </location>
</feature>
<dbReference type="RefSeq" id="WP_258454339.1">
    <property type="nucleotide sequence ID" value="NZ_LT906465.1"/>
</dbReference>
<reference evidence="2 3" key="1">
    <citation type="submission" date="2017-06" db="EMBL/GenBank/DDBJ databases">
        <authorList>
            <consortium name="Pathogen Informatics"/>
        </authorList>
    </citation>
    <scope>NUCLEOTIDE SEQUENCE [LARGE SCALE GENOMIC DNA]</scope>
    <source>
        <strain evidence="2 3">NCTC13490</strain>
    </source>
</reference>
<feature type="transmembrane region" description="Helical" evidence="1">
    <location>
        <begin position="23"/>
        <end position="45"/>
    </location>
</feature>
<feature type="transmembrane region" description="Helical" evidence="1">
    <location>
        <begin position="57"/>
        <end position="78"/>
    </location>
</feature>
<name>A0A239XUS3_9FLAO</name>
<dbReference type="PANTHER" id="PTHR38482:SF1">
    <property type="entry name" value="DMT FAMILY PROTEIN"/>
    <property type="match status" value="1"/>
</dbReference>
<gene>
    <name evidence="2" type="ORF">SAMEA4412677_02412</name>
</gene>
<dbReference type="PANTHER" id="PTHR38482">
    <property type="entry name" value="DMT FAMILY PROTEIN"/>
    <property type="match status" value="1"/>
</dbReference>
<protein>
    <submittedName>
        <fullName evidence="2">Protein of uncharacterized function, DUF486</fullName>
    </submittedName>
</protein>
<evidence type="ECO:0000313" key="2">
    <source>
        <dbReference type="EMBL" id="SNV50565.1"/>
    </source>
</evidence>
<accession>A0A239XUS3</accession>